<dbReference type="Proteomes" id="UP000252479">
    <property type="component" value="Unassembled WGS sequence"/>
</dbReference>
<name>A0A368LN07_9VIBR</name>
<dbReference type="GeneID" id="303188559"/>
<evidence type="ECO:0000256" key="3">
    <source>
        <dbReference type="ARBA" id="ARBA00022448"/>
    </source>
</evidence>
<dbReference type="GO" id="GO:0005886">
    <property type="term" value="C:plasma membrane"/>
    <property type="evidence" value="ECO:0007669"/>
    <property type="project" value="UniProtKB-SubCell"/>
</dbReference>
<evidence type="ECO:0000256" key="9">
    <source>
        <dbReference type="SAM" id="Phobius"/>
    </source>
</evidence>
<accession>A0A368LN07</accession>
<feature type="transmembrane region" description="Helical" evidence="9">
    <location>
        <begin position="154"/>
        <end position="177"/>
    </location>
</feature>
<evidence type="ECO:0000256" key="2">
    <source>
        <dbReference type="ARBA" id="ARBA00008335"/>
    </source>
</evidence>
<evidence type="ECO:0000259" key="10">
    <source>
        <dbReference type="PROSITE" id="PS50850"/>
    </source>
</evidence>
<dbReference type="InterPro" id="IPR020846">
    <property type="entry name" value="MFS_dom"/>
</dbReference>
<keyword evidence="3" id="KW-0813">Transport</keyword>
<dbReference type="PANTHER" id="PTHR43271:SF1">
    <property type="entry name" value="INNER MEMBRANE TRANSPORT PROTEIN YNFM"/>
    <property type="match status" value="1"/>
</dbReference>
<evidence type="ECO:0000256" key="6">
    <source>
        <dbReference type="ARBA" id="ARBA00022989"/>
    </source>
</evidence>
<dbReference type="PANTHER" id="PTHR43271">
    <property type="entry name" value="BLL2771 PROTEIN"/>
    <property type="match status" value="1"/>
</dbReference>
<feature type="transmembrane region" description="Helical" evidence="9">
    <location>
        <begin position="34"/>
        <end position="52"/>
    </location>
</feature>
<feature type="compositionally biased region" description="Polar residues" evidence="8">
    <location>
        <begin position="15"/>
        <end position="24"/>
    </location>
</feature>
<dbReference type="Gene3D" id="1.20.1250.20">
    <property type="entry name" value="MFS general substrate transporter like domains"/>
    <property type="match status" value="1"/>
</dbReference>
<feature type="region of interest" description="Disordered" evidence="8">
    <location>
        <begin position="1"/>
        <end position="24"/>
    </location>
</feature>
<evidence type="ECO:0000313" key="11">
    <source>
        <dbReference type="EMBL" id="RCS73290.1"/>
    </source>
</evidence>
<dbReference type="InterPro" id="IPR011701">
    <property type="entry name" value="MFS"/>
</dbReference>
<dbReference type="GO" id="GO:0022857">
    <property type="term" value="F:transmembrane transporter activity"/>
    <property type="evidence" value="ECO:0007669"/>
    <property type="project" value="InterPro"/>
</dbReference>
<comment type="similarity">
    <text evidence="2">Belongs to the major facilitator superfamily.</text>
</comment>
<dbReference type="AlphaFoldDB" id="A0A368LN07"/>
<feature type="transmembrane region" description="Helical" evidence="9">
    <location>
        <begin position="183"/>
        <end position="208"/>
    </location>
</feature>
<evidence type="ECO:0000256" key="7">
    <source>
        <dbReference type="ARBA" id="ARBA00023136"/>
    </source>
</evidence>
<protein>
    <submittedName>
        <fullName evidence="11">MFS transporter</fullName>
    </submittedName>
</protein>
<keyword evidence="7 9" id="KW-0472">Membrane</keyword>
<dbReference type="EMBL" id="QPGL01000001">
    <property type="protein sequence ID" value="RCS73290.1"/>
    <property type="molecule type" value="Genomic_DNA"/>
</dbReference>
<comment type="caution">
    <text evidence="11">The sequence shown here is derived from an EMBL/GenBank/DDBJ whole genome shotgun (WGS) entry which is preliminary data.</text>
</comment>
<sequence>MSTTSFQKNAHLPVNDSTQSEPVDNNNPKALKKVTFGLFIGSFISFCNLYLFQPLLPLIAEHYQVTAAHVNWVLAAATLTLSLSLLPWAIYSEKIGRRKIMLFSLYASPVVGLCILFSDQLGLLIASRALMGIALAGYISVAVAYMAEEFSPKVFLLAVGSYIGANSLGGITGRIYGGVIGEWLGWQTAVIGMALLSLSIAILVTLWVPAQKNFITKETSLTNHLKDAMHHLHTPKLWLAMLIGGLNFALFVNLYTVMGFRLVGEPFSLPVGLVSLIFLCYLTGTLTSKLSGQWSLRFKPTSGIVLGTVVSLIGMLTALIPNLYAMFIALILISGGAFFTHSLAYAWVSSKAHQAKASATALYLVHYYAGGSLGGFYLIYCWQHGGWSSVALGGSLLYIVILALTYKLNTIEEETGETN</sequence>
<feature type="domain" description="Major facilitator superfamily (MFS) profile" evidence="10">
    <location>
        <begin position="34"/>
        <end position="412"/>
    </location>
</feature>
<feature type="transmembrane region" description="Helical" evidence="9">
    <location>
        <begin position="300"/>
        <end position="320"/>
    </location>
</feature>
<feature type="transmembrane region" description="Helical" evidence="9">
    <location>
        <begin position="267"/>
        <end position="288"/>
    </location>
</feature>
<dbReference type="PROSITE" id="PS50850">
    <property type="entry name" value="MFS"/>
    <property type="match status" value="1"/>
</dbReference>
<evidence type="ECO:0000256" key="4">
    <source>
        <dbReference type="ARBA" id="ARBA00022475"/>
    </source>
</evidence>
<keyword evidence="4" id="KW-1003">Cell membrane</keyword>
<dbReference type="RefSeq" id="WP_086958333.1">
    <property type="nucleotide sequence ID" value="NZ_AP018680.1"/>
</dbReference>
<feature type="transmembrane region" description="Helical" evidence="9">
    <location>
        <begin position="72"/>
        <end position="91"/>
    </location>
</feature>
<feature type="transmembrane region" description="Helical" evidence="9">
    <location>
        <begin position="100"/>
        <end position="118"/>
    </location>
</feature>
<feature type="transmembrane region" description="Helical" evidence="9">
    <location>
        <begin position="360"/>
        <end position="380"/>
    </location>
</feature>
<organism evidence="11 12">
    <name type="scientific">Vibrio casei</name>
    <dbReference type="NCBI Taxonomy" id="673372"/>
    <lineage>
        <taxon>Bacteria</taxon>
        <taxon>Pseudomonadati</taxon>
        <taxon>Pseudomonadota</taxon>
        <taxon>Gammaproteobacteria</taxon>
        <taxon>Vibrionales</taxon>
        <taxon>Vibrionaceae</taxon>
        <taxon>Vibrio</taxon>
    </lineage>
</organism>
<evidence type="ECO:0000256" key="1">
    <source>
        <dbReference type="ARBA" id="ARBA00004651"/>
    </source>
</evidence>
<dbReference type="Pfam" id="PF07690">
    <property type="entry name" value="MFS_1"/>
    <property type="match status" value="1"/>
</dbReference>
<feature type="transmembrane region" description="Helical" evidence="9">
    <location>
        <begin position="237"/>
        <end position="255"/>
    </location>
</feature>
<keyword evidence="12" id="KW-1185">Reference proteome</keyword>
<evidence type="ECO:0000256" key="8">
    <source>
        <dbReference type="SAM" id="MobiDB-lite"/>
    </source>
</evidence>
<comment type="subcellular location">
    <subcellularLocation>
        <location evidence="1">Cell membrane</location>
        <topology evidence="1">Multi-pass membrane protein</topology>
    </subcellularLocation>
</comment>
<evidence type="ECO:0000256" key="5">
    <source>
        <dbReference type="ARBA" id="ARBA00022692"/>
    </source>
</evidence>
<dbReference type="CDD" id="cd17324">
    <property type="entry name" value="MFS_NepI_like"/>
    <property type="match status" value="1"/>
</dbReference>
<keyword evidence="5 9" id="KW-0812">Transmembrane</keyword>
<gene>
    <name evidence="11" type="ORF">CIK83_06480</name>
</gene>
<feature type="transmembrane region" description="Helical" evidence="9">
    <location>
        <begin position="124"/>
        <end position="147"/>
    </location>
</feature>
<evidence type="ECO:0000313" key="12">
    <source>
        <dbReference type="Proteomes" id="UP000252479"/>
    </source>
</evidence>
<dbReference type="OrthoDB" id="63984at2"/>
<dbReference type="InterPro" id="IPR036259">
    <property type="entry name" value="MFS_trans_sf"/>
</dbReference>
<keyword evidence="6 9" id="KW-1133">Transmembrane helix</keyword>
<feature type="transmembrane region" description="Helical" evidence="9">
    <location>
        <begin position="386"/>
        <end position="406"/>
    </location>
</feature>
<feature type="transmembrane region" description="Helical" evidence="9">
    <location>
        <begin position="326"/>
        <end position="348"/>
    </location>
</feature>
<dbReference type="SUPFAM" id="SSF103473">
    <property type="entry name" value="MFS general substrate transporter"/>
    <property type="match status" value="1"/>
</dbReference>
<reference evidence="11 12" key="1">
    <citation type="journal article" date="2017" name="Elife">
        <title>Extensive horizontal gene transfer in cheese-associated bacteria.</title>
        <authorList>
            <person name="Bonham K.S."/>
            <person name="Wolfe B.E."/>
            <person name="Dutton R.J."/>
        </authorList>
    </citation>
    <scope>NUCLEOTIDE SEQUENCE [LARGE SCALE GENOMIC DNA]</scope>
    <source>
        <strain evidence="11 12">JB196</strain>
    </source>
</reference>
<proteinExistence type="inferred from homology"/>